<dbReference type="AlphaFoldDB" id="A0A1H0Q720"/>
<evidence type="ECO:0000313" key="2">
    <source>
        <dbReference type="EMBL" id="SDP12478.1"/>
    </source>
</evidence>
<organism evidence="2 3">
    <name type="scientific">Selenomonas ruminantium</name>
    <dbReference type="NCBI Taxonomy" id="971"/>
    <lineage>
        <taxon>Bacteria</taxon>
        <taxon>Bacillati</taxon>
        <taxon>Bacillota</taxon>
        <taxon>Negativicutes</taxon>
        <taxon>Selenomonadales</taxon>
        <taxon>Selenomonadaceae</taxon>
        <taxon>Selenomonas</taxon>
    </lineage>
</organism>
<dbReference type="OrthoDB" id="1710385at2"/>
<name>A0A1H0Q720_SELRU</name>
<protein>
    <recommendedName>
        <fullName evidence="1">Helix-turn-helix domain-containing protein</fullName>
    </recommendedName>
</protein>
<accession>A0A1H0Q720</accession>
<dbReference type="Pfam" id="PF20038">
    <property type="entry name" value="HTH_59"/>
    <property type="match status" value="1"/>
</dbReference>
<dbReference type="RefSeq" id="WP_074571729.1">
    <property type="nucleotide sequence ID" value="NZ_FNJQ01000007.1"/>
</dbReference>
<evidence type="ECO:0000313" key="3">
    <source>
        <dbReference type="Proteomes" id="UP000182412"/>
    </source>
</evidence>
<reference evidence="2 3" key="1">
    <citation type="submission" date="2016-10" db="EMBL/GenBank/DDBJ databases">
        <authorList>
            <person name="de Groot N.N."/>
        </authorList>
    </citation>
    <scope>NUCLEOTIDE SEQUENCE [LARGE SCALE GENOMIC DNA]</scope>
    <source>
        <strain evidence="2 3">S137</strain>
    </source>
</reference>
<gene>
    <name evidence="2" type="ORF">SAMN05216366_1073</name>
</gene>
<dbReference type="InterPro" id="IPR045403">
    <property type="entry name" value="HTH_59_Firmicutes_type"/>
</dbReference>
<evidence type="ECO:0000259" key="1">
    <source>
        <dbReference type="Pfam" id="PF20038"/>
    </source>
</evidence>
<dbReference type="Proteomes" id="UP000182412">
    <property type="component" value="Unassembled WGS sequence"/>
</dbReference>
<proteinExistence type="predicted"/>
<sequence>MTEKDLLQSVMTATEAAERWGKADRTVRQACTGYKGAPPRFKEGEFRQSGKVWLITVEGMTRVFGAEPAK</sequence>
<feature type="domain" description="Helix-turn-helix" evidence="1">
    <location>
        <begin position="3"/>
        <end position="67"/>
    </location>
</feature>
<dbReference type="EMBL" id="FNJQ01000007">
    <property type="protein sequence ID" value="SDP12478.1"/>
    <property type="molecule type" value="Genomic_DNA"/>
</dbReference>